<dbReference type="Gene3D" id="1.20.120.490">
    <property type="entry name" value="Hypothetical protein TM1646-like domain"/>
    <property type="match status" value="1"/>
</dbReference>
<dbReference type="AlphaFoldDB" id="A0A1H0XNE8"/>
<dbReference type="EMBL" id="FNKD01000001">
    <property type="protein sequence ID" value="SDQ04440.1"/>
    <property type="molecule type" value="Genomic_DNA"/>
</dbReference>
<evidence type="ECO:0008006" key="4">
    <source>
        <dbReference type="Google" id="ProtNLM"/>
    </source>
</evidence>
<accession>A0A1H0XNE8</accession>
<proteinExistence type="predicted"/>
<feature type="compositionally biased region" description="Polar residues" evidence="1">
    <location>
        <begin position="1"/>
        <end position="18"/>
    </location>
</feature>
<name>A0A1H0XNE8_9BACI</name>
<dbReference type="SUPFAM" id="SSF158397">
    <property type="entry name" value="TM1646-like"/>
    <property type="match status" value="1"/>
</dbReference>
<dbReference type="InterPro" id="IPR005585">
    <property type="entry name" value="DUF327"/>
</dbReference>
<reference evidence="2 3" key="1">
    <citation type="submission" date="2016-10" db="EMBL/GenBank/DDBJ databases">
        <authorList>
            <person name="de Groot N.N."/>
        </authorList>
    </citation>
    <scope>NUCLEOTIDE SEQUENCE [LARGE SCALE GENOMIC DNA]</scope>
    <source>
        <strain evidence="2 3">CGMCC 1.10449</strain>
    </source>
</reference>
<gene>
    <name evidence="2" type="ORF">SAMN05216231_0051</name>
</gene>
<keyword evidence="3" id="KW-1185">Reference proteome</keyword>
<dbReference type="Proteomes" id="UP000199444">
    <property type="component" value="Unassembled WGS sequence"/>
</dbReference>
<protein>
    <recommendedName>
        <fullName evidence="4">DUF327 domain-containing protein</fullName>
    </recommendedName>
</protein>
<sequence>MKINQELPSQMDTTTKNQKAAADGRPSFNGMVQSQTHKLKQQEVQQLMKNITIQGDKLARFRSFRDLVKFKRMVKGFLQETVYNGLDLQKSHSFSMEGNNSKLAIVKEVDDKLIELTEDIMNQEKKTVDLLGLIGEIKGLLVNLYT</sequence>
<dbReference type="RefSeq" id="WP_245736156.1">
    <property type="nucleotide sequence ID" value="NZ_FNKD01000001.1"/>
</dbReference>
<evidence type="ECO:0000313" key="3">
    <source>
        <dbReference type="Proteomes" id="UP000199444"/>
    </source>
</evidence>
<feature type="region of interest" description="Disordered" evidence="1">
    <location>
        <begin position="1"/>
        <end position="29"/>
    </location>
</feature>
<dbReference type="Pfam" id="PF03885">
    <property type="entry name" value="DUF327"/>
    <property type="match status" value="1"/>
</dbReference>
<evidence type="ECO:0000256" key="1">
    <source>
        <dbReference type="SAM" id="MobiDB-lite"/>
    </source>
</evidence>
<organism evidence="2 3">
    <name type="scientific">Virgibacillus salinus</name>
    <dbReference type="NCBI Taxonomy" id="553311"/>
    <lineage>
        <taxon>Bacteria</taxon>
        <taxon>Bacillati</taxon>
        <taxon>Bacillota</taxon>
        <taxon>Bacilli</taxon>
        <taxon>Bacillales</taxon>
        <taxon>Bacillaceae</taxon>
        <taxon>Virgibacillus</taxon>
    </lineage>
</organism>
<dbReference type="InterPro" id="IPR024042">
    <property type="entry name" value="TM1646-like_dom_sf"/>
</dbReference>
<dbReference type="STRING" id="553311.SAMN05216231_0051"/>
<evidence type="ECO:0000313" key="2">
    <source>
        <dbReference type="EMBL" id="SDQ04440.1"/>
    </source>
</evidence>